<evidence type="ECO:0000256" key="1">
    <source>
        <dbReference type="ARBA" id="ARBA00005939"/>
    </source>
</evidence>
<reference evidence="2" key="1">
    <citation type="submission" date="2020-08" db="EMBL/GenBank/DDBJ databases">
        <title>Multicomponent nature underlies the extraordinary mechanical properties of spider dragline silk.</title>
        <authorList>
            <person name="Kono N."/>
            <person name="Nakamura H."/>
            <person name="Mori M."/>
            <person name="Yoshida Y."/>
            <person name="Ohtoshi R."/>
            <person name="Malay A.D."/>
            <person name="Moran D.A.P."/>
            <person name="Tomita M."/>
            <person name="Numata K."/>
            <person name="Arakawa K."/>
        </authorList>
    </citation>
    <scope>NUCLEOTIDE SEQUENCE</scope>
</reference>
<dbReference type="PANTHER" id="PTHR13054">
    <property type="entry name" value="DIGEORGE SYNDROME CRITICAL REGION 6 DGCR6 FAMILY MEMBER"/>
    <property type="match status" value="1"/>
</dbReference>
<dbReference type="Proteomes" id="UP000887013">
    <property type="component" value="Unassembled WGS sequence"/>
</dbReference>
<dbReference type="EMBL" id="BMAW01111795">
    <property type="protein sequence ID" value="GFT49721.1"/>
    <property type="molecule type" value="Genomic_DNA"/>
</dbReference>
<keyword evidence="3" id="KW-1185">Reference proteome</keyword>
<protein>
    <submittedName>
        <fullName evidence="2">Protein DGCR6</fullName>
    </submittedName>
</protein>
<proteinExistence type="inferred from homology"/>
<dbReference type="PANTHER" id="PTHR13054:SF2">
    <property type="entry name" value="PROTEIN DGCR6"/>
    <property type="match status" value="1"/>
</dbReference>
<dbReference type="AlphaFoldDB" id="A0A8X6TTW4"/>
<dbReference type="Pfam" id="PF07324">
    <property type="entry name" value="DGCR6"/>
    <property type="match status" value="1"/>
</dbReference>
<dbReference type="InterPro" id="IPR010849">
    <property type="entry name" value="Gonadal"/>
</dbReference>
<organism evidence="2 3">
    <name type="scientific">Nephila pilipes</name>
    <name type="common">Giant wood spider</name>
    <name type="synonym">Nephila maculata</name>
    <dbReference type="NCBI Taxonomy" id="299642"/>
    <lineage>
        <taxon>Eukaryota</taxon>
        <taxon>Metazoa</taxon>
        <taxon>Ecdysozoa</taxon>
        <taxon>Arthropoda</taxon>
        <taxon>Chelicerata</taxon>
        <taxon>Arachnida</taxon>
        <taxon>Araneae</taxon>
        <taxon>Araneomorphae</taxon>
        <taxon>Entelegynae</taxon>
        <taxon>Araneoidea</taxon>
        <taxon>Nephilidae</taxon>
        <taxon>Nephila</taxon>
    </lineage>
</organism>
<comment type="caution">
    <text evidence="2">The sequence shown here is derived from an EMBL/GenBank/DDBJ whole genome shotgun (WGS) entry which is preliminary data.</text>
</comment>
<comment type="similarity">
    <text evidence="1">Belongs to the gonadal family.</text>
</comment>
<evidence type="ECO:0000313" key="2">
    <source>
        <dbReference type="EMBL" id="GFT49721.1"/>
    </source>
</evidence>
<gene>
    <name evidence="2" type="primary">DGCR6</name>
    <name evidence="2" type="ORF">NPIL_271991</name>
</gene>
<accession>A0A8X6TTW4</accession>
<sequence>MSYIDESDLMNRDFLAERHNKLLNELKVLCNQLPAMYQQKITDSFLSELANSLLDKTVFDIVKNLHDIQMMTENNLLERRMKLIKAHNAAEVKMIDRHNEALANEHRVNPRNAETLRARQIVELESQAKNNKEELNHLDMKIIMELDQTVSDQQITLEKVGVPGFYVTNKPADVKLQMYLLDFIRILSFKDGKGIKISQGQSHKSTCGLIISTLHYYVLPSVRFLHPTGDLQDSPDGSVNT</sequence>
<evidence type="ECO:0000313" key="3">
    <source>
        <dbReference type="Proteomes" id="UP000887013"/>
    </source>
</evidence>
<name>A0A8X6TTW4_NEPPI</name>
<dbReference type="OrthoDB" id="21617at2759"/>